<comment type="similarity">
    <text evidence="6">Belongs to the anti-sigma-factor family.</text>
</comment>
<feature type="domain" description="Histidine kinase/HSP90-like ATPase" evidence="7">
    <location>
        <begin position="12"/>
        <end position="140"/>
    </location>
</feature>
<evidence type="ECO:0000313" key="8">
    <source>
        <dbReference type="EMBL" id="QPC48195.1"/>
    </source>
</evidence>
<name>A0A7S8CDY1_9BACI</name>
<keyword evidence="4 6" id="KW-0418">Kinase</keyword>
<reference evidence="8 9" key="1">
    <citation type="submission" date="2019-07" db="EMBL/GenBank/DDBJ databases">
        <title>Genome sequence of 2 isolates from Red Sea Mangroves.</title>
        <authorList>
            <person name="Sefrji F."/>
            <person name="Michoud G."/>
            <person name="Merlino G."/>
            <person name="Daffonchio D."/>
        </authorList>
    </citation>
    <scope>NUCLEOTIDE SEQUENCE [LARGE SCALE GENOMIC DNA]</scope>
    <source>
        <strain evidence="8 9">R1DC41</strain>
    </source>
</reference>
<gene>
    <name evidence="6 8" type="primary">rsbW</name>
    <name evidence="8" type="ORF">G8O30_15275</name>
</gene>
<protein>
    <recommendedName>
        <fullName evidence="6">Serine-protein kinase RsbW</fullName>
        <ecNumber evidence="6">2.7.11.1</ecNumber>
    </recommendedName>
    <alternativeName>
        <fullName evidence="6">Anti-sigma-B factor</fullName>
    </alternativeName>
    <alternativeName>
        <fullName evidence="6">Sigma-B negative effector RsbW</fullName>
    </alternativeName>
</protein>
<dbReference type="InterPro" id="IPR010193">
    <property type="entry name" value="RsbW"/>
</dbReference>
<keyword evidence="3 6" id="KW-0547">Nucleotide-binding</keyword>
<keyword evidence="9" id="KW-1185">Reference proteome</keyword>
<dbReference type="RefSeq" id="WP_239672879.1">
    <property type="nucleotide sequence ID" value="NZ_CP049742.1"/>
</dbReference>
<dbReference type="PANTHER" id="PTHR35526">
    <property type="entry name" value="ANTI-SIGMA-F FACTOR RSBW-RELATED"/>
    <property type="match status" value="1"/>
</dbReference>
<proteinExistence type="inferred from homology"/>
<evidence type="ECO:0000256" key="1">
    <source>
        <dbReference type="ARBA" id="ARBA00022527"/>
    </source>
</evidence>
<dbReference type="EMBL" id="CP049742">
    <property type="protein sequence ID" value="QPC48195.1"/>
    <property type="molecule type" value="Genomic_DNA"/>
</dbReference>
<dbReference type="NCBIfam" id="NF003144">
    <property type="entry name" value="PRK04069.1"/>
    <property type="match status" value="1"/>
</dbReference>
<comment type="function">
    <text evidence="6">Negative regulator of sigma-B activity. Phosphorylates and inactivates its specific antagonist protein, RsbV. Upon phosphorylation of RsbV, RsbW is released and binds to sigma-B, thereby blocking its ability to form an RNA polymerase holoenzyme (E-sigma-B).</text>
</comment>
<sequence length="158" mass="17701">MSETYDYIEMKIPAKPEHVGVVRLTLSGIASRMGFSYEAIEDIKVSVSEAITNAVQHAYSNHVGDVQIGFALHTDKLEVMVTDHGESFNFQQARMETGPYQGDEQVDNLREGGLGLYLIESLMDDVKVLQHDGVTVFMTKYLEKEQVDRDVKPISTTD</sequence>
<dbReference type="InterPro" id="IPR003594">
    <property type="entry name" value="HATPase_dom"/>
</dbReference>
<evidence type="ECO:0000313" key="9">
    <source>
        <dbReference type="Proteomes" id="UP000593626"/>
    </source>
</evidence>
<dbReference type="Pfam" id="PF13581">
    <property type="entry name" value="HATPase_c_2"/>
    <property type="match status" value="1"/>
</dbReference>
<dbReference type="CDD" id="cd16936">
    <property type="entry name" value="HATPase_RsbW-like"/>
    <property type="match status" value="1"/>
</dbReference>
<evidence type="ECO:0000256" key="5">
    <source>
        <dbReference type="ARBA" id="ARBA00022840"/>
    </source>
</evidence>
<dbReference type="NCBIfam" id="TIGR01924">
    <property type="entry name" value="rsbW_low_gc"/>
    <property type="match status" value="1"/>
</dbReference>
<keyword evidence="2 6" id="KW-0808">Transferase</keyword>
<keyword evidence="1 6" id="KW-0723">Serine/threonine-protein kinase</keyword>
<evidence type="ECO:0000256" key="6">
    <source>
        <dbReference type="HAMAP-Rule" id="MF_00638"/>
    </source>
</evidence>
<dbReference type="GO" id="GO:0004674">
    <property type="term" value="F:protein serine/threonine kinase activity"/>
    <property type="evidence" value="ECO:0007669"/>
    <property type="project" value="UniProtKB-KW"/>
</dbReference>
<dbReference type="Gene3D" id="3.30.565.10">
    <property type="entry name" value="Histidine kinase-like ATPase, C-terminal domain"/>
    <property type="match status" value="1"/>
</dbReference>
<keyword evidence="5 6" id="KW-0067">ATP-binding</keyword>
<evidence type="ECO:0000256" key="2">
    <source>
        <dbReference type="ARBA" id="ARBA00022679"/>
    </source>
</evidence>
<evidence type="ECO:0000256" key="3">
    <source>
        <dbReference type="ARBA" id="ARBA00022741"/>
    </source>
</evidence>
<dbReference type="GO" id="GO:0005524">
    <property type="term" value="F:ATP binding"/>
    <property type="evidence" value="ECO:0007669"/>
    <property type="project" value="UniProtKB-KW"/>
</dbReference>
<evidence type="ECO:0000256" key="4">
    <source>
        <dbReference type="ARBA" id="ARBA00022777"/>
    </source>
</evidence>
<comment type="catalytic activity">
    <reaction evidence="6">
        <text>L-seryl-[protein] + ATP = O-phospho-L-seryl-[protein] + ADP + H(+)</text>
        <dbReference type="Rhea" id="RHEA:17989"/>
        <dbReference type="Rhea" id="RHEA-COMP:9863"/>
        <dbReference type="Rhea" id="RHEA-COMP:11604"/>
        <dbReference type="ChEBI" id="CHEBI:15378"/>
        <dbReference type="ChEBI" id="CHEBI:29999"/>
        <dbReference type="ChEBI" id="CHEBI:30616"/>
        <dbReference type="ChEBI" id="CHEBI:83421"/>
        <dbReference type="ChEBI" id="CHEBI:456216"/>
        <dbReference type="EC" id="2.7.11.1"/>
    </reaction>
</comment>
<dbReference type="SUPFAM" id="SSF55874">
    <property type="entry name" value="ATPase domain of HSP90 chaperone/DNA topoisomerase II/histidine kinase"/>
    <property type="match status" value="1"/>
</dbReference>
<dbReference type="GO" id="GO:0016989">
    <property type="term" value="F:sigma factor antagonist activity"/>
    <property type="evidence" value="ECO:0007669"/>
    <property type="project" value="InterPro"/>
</dbReference>
<dbReference type="Proteomes" id="UP000593626">
    <property type="component" value="Chromosome"/>
</dbReference>
<dbReference type="KEGG" id="mcui:G8O30_15275"/>
<dbReference type="PANTHER" id="PTHR35526:SF9">
    <property type="entry name" value="SERINE-PROTEIN KINASE RSBW"/>
    <property type="match status" value="1"/>
</dbReference>
<dbReference type="InterPro" id="IPR050267">
    <property type="entry name" value="Anti-sigma-factor_SerPK"/>
</dbReference>
<dbReference type="EC" id="2.7.11.1" evidence="6"/>
<dbReference type="AlphaFoldDB" id="A0A7S8CDY1"/>
<organism evidence="8 9">
    <name type="scientific">Mangrovibacillus cuniculi</name>
    <dbReference type="NCBI Taxonomy" id="2593652"/>
    <lineage>
        <taxon>Bacteria</taxon>
        <taxon>Bacillati</taxon>
        <taxon>Bacillota</taxon>
        <taxon>Bacilli</taxon>
        <taxon>Bacillales</taxon>
        <taxon>Bacillaceae</taxon>
        <taxon>Mangrovibacillus</taxon>
    </lineage>
</organism>
<dbReference type="HAMAP" id="MF_00638">
    <property type="entry name" value="Anti_sigma_B"/>
    <property type="match status" value="1"/>
</dbReference>
<evidence type="ECO:0000259" key="7">
    <source>
        <dbReference type="Pfam" id="PF13581"/>
    </source>
</evidence>
<dbReference type="InterPro" id="IPR036890">
    <property type="entry name" value="HATPase_C_sf"/>
</dbReference>
<comment type="catalytic activity">
    <reaction evidence="6">
        <text>L-threonyl-[protein] + ATP = O-phospho-L-threonyl-[protein] + ADP + H(+)</text>
        <dbReference type="Rhea" id="RHEA:46608"/>
        <dbReference type="Rhea" id="RHEA-COMP:11060"/>
        <dbReference type="Rhea" id="RHEA-COMP:11605"/>
        <dbReference type="ChEBI" id="CHEBI:15378"/>
        <dbReference type="ChEBI" id="CHEBI:30013"/>
        <dbReference type="ChEBI" id="CHEBI:30616"/>
        <dbReference type="ChEBI" id="CHEBI:61977"/>
        <dbReference type="ChEBI" id="CHEBI:456216"/>
        <dbReference type="EC" id="2.7.11.1"/>
    </reaction>
</comment>
<accession>A0A7S8CDY1</accession>